<keyword evidence="2" id="KW-1185">Reference proteome</keyword>
<dbReference type="Proteomes" id="UP000828941">
    <property type="component" value="Chromosome 9"/>
</dbReference>
<reference evidence="1 2" key="1">
    <citation type="journal article" date="2022" name="DNA Res.">
        <title>Chromosomal-level genome assembly of the orchid tree Bauhinia variegata (Leguminosae; Cercidoideae) supports the allotetraploid origin hypothesis of Bauhinia.</title>
        <authorList>
            <person name="Zhong Y."/>
            <person name="Chen Y."/>
            <person name="Zheng D."/>
            <person name="Pang J."/>
            <person name="Liu Y."/>
            <person name="Luo S."/>
            <person name="Meng S."/>
            <person name="Qian L."/>
            <person name="Wei D."/>
            <person name="Dai S."/>
            <person name="Zhou R."/>
        </authorList>
    </citation>
    <scope>NUCLEOTIDE SEQUENCE [LARGE SCALE GENOMIC DNA]</scope>
    <source>
        <strain evidence="1">BV-YZ2020</strain>
    </source>
</reference>
<organism evidence="1 2">
    <name type="scientific">Bauhinia variegata</name>
    <name type="common">Purple orchid tree</name>
    <name type="synonym">Phanera variegata</name>
    <dbReference type="NCBI Taxonomy" id="167791"/>
    <lineage>
        <taxon>Eukaryota</taxon>
        <taxon>Viridiplantae</taxon>
        <taxon>Streptophyta</taxon>
        <taxon>Embryophyta</taxon>
        <taxon>Tracheophyta</taxon>
        <taxon>Spermatophyta</taxon>
        <taxon>Magnoliopsida</taxon>
        <taxon>eudicotyledons</taxon>
        <taxon>Gunneridae</taxon>
        <taxon>Pentapetalae</taxon>
        <taxon>rosids</taxon>
        <taxon>fabids</taxon>
        <taxon>Fabales</taxon>
        <taxon>Fabaceae</taxon>
        <taxon>Cercidoideae</taxon>
        <taxon>Cercideae</taxon>
        <taxon>Bauhiniinae</taxon>
        <taxon>Bauhinia</taxon>
    </lineage>
</organism>
<name>A0ACB9MJD4_BAUVA</name>
<dbReference type="EMBL" id="CM039434">
    <property type="protein sequence ID" value="KAI4324059.1"/>
    <property type="molecule type" value="Genomic_DNA"/>
</dbReference>
<comment type="caution">
    <text evidence="1">The sequence shown here is derived from an EMBL/GenBank/DDBJ whole genome shotgun (WGS) entry which is preliminary data.</text>
</comment>
<gene>
    <name evidence="1" type="ORF">L6164_023625</name>
</gene>
<proteinExistence type="predicted"/>
<protein>
    <submittedName>
        <fullName evidence="1">Uncharacterized protein</fullName>
    </submittedName>
</protein>
<sequence length="256" mass="29218">MREKAHGDVMEEKDLFQGSVKKIEDEGARQGFAGSQTGLVNYGDLELLKEREDDTMELREKDMEMGEVSQPVEGAKESYKAELLGSNADSRKTDNENEEEEDYDEVDDDDMMVVGGVQVTNSEEFPHKKLVHIPENLREKNYKPWSMSLIVKLLVPNFELEVVTIDKTDMWVQLRGISMELYHKLLLKVLGNCIGKVLKVDYKTIAKARGQFARLCVKVNLTKPLVSQLDNDGRMIYIEYKGLHEICFSCGTYGHM</sequence>
<evidence type="ECO:0000313" key="2">
    <source>
        <dbReference type="Proteomes" id="UP000828941"/>
    </source>
</evidence>
<accession>A0ACB9MJD4</accession>
<evidence type="ECO:0000313" key="1">
    <source>
        <dbReference type="EMBL" id="KAI4324059.1"/>
    </source>
</evidence>